<feature type="domain" description="NADP-dependent oxidoreductase" evidence="5">
    <location>
        <begin position="22"/>
        <end position="262"/>
    </location>
</feature>
<dbReference type="Pfam" id="PF00248">
    <property type="entry name" value="Aldo_ket_red"/>
    <property type="match status" value="1"/>
</dbReference>
<dbReference type="SUPFAM" id="SSF51430">
    <property type="entry name" value="NAD(P)-linked oxidoreductase"/>
    <property type="match status" value="1"/>
</dbReference>
<evidence type="ECO:0000313" key="6">
    <source>
        <dbReference type="EMBL" id="ODV61057.1"/>
    </source>
</evidence>
<dbReference type="PIRSF" id="PIRSF000097">
    <property type="entry name" value="AKR"/>
    <property type="match status" value="1"/>
</dbReference>
<dbReference type="InParanoid" id="A0A1D2VHV1"/>
<dbReference type="RefSeq" id="XP_020047364.1">
    <property type="nucleotide sequence ID" value="XM_020189225.1"/>
</dbReference>
<dbReference type="Gene3D" id="3.20.20.100">
    <property type="entry name" value="NADP-dependent oxidoreductase domain"/>
    <property type="match status" value="1"/>
</dbReference>
<dbReference type="PANTHER" id="PTHR43827:SF13">
    <property type="entry name" value="ALDO_KETO REDUCTASE FAMILY PROTEIN"/>
    <property type="match status" value="1"/>
</dbReference>
<evidence type="ECO:0000256" key="2">
    <source>
        <dbReference type="PIRSR" id="PIRSR000097-1"/>
    </source>
</evidence>
<proteinExistence type="predicted"/>
<dbReference type="PROSITE" id="PS00062">
    <property type="entry name" value="ALDOKETO_REDUCTASE_2"/>
    <property type="match status" value="1"/>
</dbReference>
<dbReference type="InterPro" id="IPR023210">
    <property type="entry name" value="NADP_OxRdtase_dom"/>
</dbReference>
<dbReference type="InterPro" id="IPR018170">
    <property type="entry name" value="Aldo/ket_reductase_CS"/>
</dbReference>
<dbReference type="GeneID" id="30962861"/>
<sequence>MSKQLNSGYSIPEIGLGVYLTAPNQAFDIVYQALKLGYRHIDSAEAYGNEKEVCQGIRKWLDEDPANNLRKDVFYTTKIRNYHHGYEKAKKCISTRVQIAEEFIDYIDLILIHDPMSNQKLRLETWNALQESVASGKVKSIGVSNYNVNHIKEIYNSPDFEIPPAVNQIELNPWLMRTEIVDYCKSKQIVVEAYSPLTRGLRVNDPELIQLAKKYNVSTAQILLRWSLDQGFVILPKTIKVSRAQENLSVLDFKMTKEDSDSLSHPHDYYVSIPAWDPCKFET</sequence>
<reference evidence="7" key="1">
    <citation type="submission" date="2016-05" db="EMBL/GenBank/DDBJ databases">
        <title>Comparative genomics of biotechnologically important yeasts.</title>
        <authorList>
            <consortium name="DOE Joint Genome Institute"/>
            <person name="Riley R."/>
            <person name="Haridas S."/>
            <person name="Wolfe K.H."/>
            <person name="Lopes M.R."/>
            <person name="Hittinger C.T."/>
            <person name="Goker M."/>
            <person name="Salamov A."/>
            <person name="Wisecaver J."/>
            <person name="Long T.M."/>
            <person name="Aerts A.L."/>
            <person name="Barry K."/>
            <person name="Choi C."/>
            <person name="Clum A."/>
            <person name="Coughlan A.Y."/>
            <person name="Deshpande S."/>
            <person name="Douglass A.P."/>
            <person name="Hanson S.J."/>
            <person name="Klenk H.-P."/>
            <person name="Labutti K."/>
            <person name="Lapidus A."/>
            <person name="Lindquist E."/>
            <person name="Lipzen A."/>
            <person name="Meier-Kolthoff J.P."/>
            <person name="Ohm R.A."/>
            <person name="Otillar R.P."/>
            <person name="Pangilinan J."/>
            <person name="Peng Y."/>
            <person name="Rokas A."/>
            <person name="Rosa C.A."/>
            <person name="Scheuner C."/>
            <person name="Sibirny A.A."/>
            <person name="Slot J.C."/>
            <person name="Stielow J.B."/>
            <person name="Sun H."/>
            <person name="Kurtzman C.P."/>
            <person name="Blackwell M."/>
            <person name="Grigoriev I.V."/>
            <person name="Jeffries T.W."/>
        </authorList>
    </citation>
    <scope>NUCLEOTIDE SEQUENCE [LARGE SCALE GENOMIC DNA]</scope>
    <source>
        <strain evidence="7">DSM 1968</strain>
    </source>
</reference>
<dbReference type="PANTHER" id="PTHR43827">
    <property type="entry name" value="2,5-DIKETO-D-GLUCONIC ACID REDUCTASE"/>
    <property type="match status" value="1"/>
</dbReference>
<feature type="binding site" evidence="3">
    <location>
        <position position="113"/>
    </location>
    <ligand>
        <name>substrate</name>
    </ligand>
</feature>
<dbReference type="FunFam" id="3.20.20.100:FF:000002">
    <property type="entry name" value="2,5-diketo-D-gluconic acid reductase A"/>
    <property type="match status" value="1"/>
</dbReference>
<accession>A0A1D2VHV1</accession>
<dbReference type="EMBL" id="KV454480">
    <property type="protein sequence ID" value="ODV61057.1"/>
    <property type="molecule type" value="Genomic_DNA"/>
</dbReference>
<feature type="active site" description="Proton donor" evidence="2">
    <location>
        <position position="47"/>
    </location>
</feature>
<dbReference type="OrthoDB" id="416253at2759"/>
<evidence type="ECO:0000259" key="5">
    <source>
        <dbReference type="Pfam" id="PF00248"/>
    </source>
</evidence>
<evidence type="ECO:0000256" key="1">
    <source>
        <dbReference type="ARBA" id="ARBA00023002"/>
    </source>
</evidence>
<dbReference type="CDD" id="cd19071">
    <property type="entry name" value="AKR_AKR1-5-like"/>
    <property type="match status" value="1"/>
</dbReference>
<protein>
    <submittedName>
        <fullName evidence="6">Aldo/keto reductase</fullName>
    </submittedName>
</protein>
<dbReference type="STRING" id="1344418.A0A1D2VHV1"/>
<dbReference type="InterPro" id="IPR036812">
    <property type="entry name" value="NAD(P)_OxRdtase_dom_sf"/>
</dbReference>
<dbReference type="PRINTS" id="PR00069">
    <property type="entry name" value="ALDKETRDTASE"/>
</dbReference>
<organism evidence="6 7">
    <name type="scientific">Ascoidea rubescens DSM 1968</name>
    <dbReference type="NCBI Taxonomy" id="1344418"/>
    <lineage>
        <taxon>Eukaryota</taxon>
        <taxon>Fungi</taxon>
        <taxon>Dikarya</taxon>
        <taxon>Ascomycota</taxon>
        <taxon>Saccharomycotina</taxon>
        <taxon>Saccharomycetes</taxon>
        <taxon>Ascoideaceae</taxon>
        <taxon>Ascoidea</taxon>
    </lineage>
</organism>
<dbReference type="GO" id="GO:0016616">
    <property type="term" value="F:oxidoreductase activity, acting on the CH-OH group of donors, NAD or NADP as acceptor"/>
    <property type="evidence" value="ECO:0007669"/>
    <property type="project" value="UniProtKB-ARBA"/>
</dbReference>
<dbReference type="InterPro" id="IPR020471">
    <property type="entry name" value="AKR"/>
</dbReference>
<dbReference type="AlphaFoldDB" id="A0A1D2VHV1"/>
<evidence type="ECO:0000256" key="4">
    <source>
        <dbReference type="PIRSR" id="PIRSR000097-3"/>
    </source>
</evidence>
<feature type="site" description="Lowers pKa of active site Tyr" evidence="4">
    <location>
        <position position="78"/>
    </location>
</feature>
<name>A0A1D2VHV1_9ASCO</name>
<dbReference type="Proteomes" id="UP000095038">
    <property type="component" value="Unassembled WGS sequence"/>
</dbReference>
<keyword evidence="1" id="KW-0560">Oxidoreductase</keyword>
<evidence type="ECO:0000256" key="3">
    <source>
        <dbReference type="PIRSR" id="PIRSR000097-2"/>
    </source>
</evidence>
<evidence type="ECO:0000313" key="7">
    <source>
        <dbReference type="Proteomes" id="UP000095038"/>
    </source>
</evidence>
<keyword evidence="7" id="KW-1185">Reference proteome</keyword>
<gene>
    <name evidence="6" type="ORF">ASCRUDRAFT_145866</name>
</gene>